<reference evidence="1 2" key="3">
    <citation type="journal article" date="2013" name="Rice">
        <title>Improvement of the Oryza sativa Nipponbare reference genome using next generation sequence and optical map data.</title>
        <authorList>
            <person name="Kawahara Y."/>
            <person name="de la Bastide M."/>
            <person name="Hamilton J.P."/>
            <person name="Kanamori H."/>
            <person name="McCombie W.R."/>
            <person name="Ouyang S."/>
            <person name="Schwartz D.C."/>
            <person name="Tanaka T."/>
            <person name="Wu J."/>
            <person name="Zhou S."/>
            <person name="Childs K.L."/>
            <person name="Davidson R.M."/>
            <person name="Lin H."/>
            <person name="Quesada-Ocampo L."/>
            <person name="Vaillancourt B."/>
            <person name="Sakai H."/>
            <person name="Lee S.S."/>
            <person name="Kim J."/>
            <person name="Numa H."/>
            <person name="Itoh T."/>
            <person name="Buell C.R."/>
            <person name="Matsumoto T."/>
        </authorList>
    </citation>
    <scope>NUCLEOTIDE SEQUENCE [LARGE SCALE GENOMIC DNA]</scope>
    <source>
        <strain evidence="2">cv. Nipponbare</strain>
    </source>
</reference>
<sequence>MLDVNEENAAEKRICFISDCFGQYQAELLNPFRFPEQIICLSPPEQDTTNAMFLATTELTRHSAATGDPNLNNTSTSSALFHGYSMTTAPYHSIVDFVAVGMPDYGDLVAFAEPALMRAKSI</sequence>
<evidence type="ECO:0000313" key="2">
    <source>
        <dbReference type="Proteomes" id="UP000059680"/>
    </source>
</evidence>
<proteinExistence type="predicted"/>
<dbReference type="EMBL" id="AP014959">
    <property type="protein sequence ID" value="BAS82119.1"/>
    <property type="molecule type" value="Genomic_DNA"/>
</dbReference>
<reference evidence="2" key="1">
    <citation type="journal article" date="2005" name="Nature">
        <title>The map-based sequence of the rice genome.</title>
        <authorList>
            <consortium name="International rice genome sequencing project (IRGSP)"/>
            <person name="Matsumoto T."/>
            <person name="Wu J."/>
            <person name="Kanamori H."/>
            <person name="Katayose Y."/>
            <person name="Fujisawa M."/>
            <person name="Namiki N."/>
            <person name="Mizuno H."/>
            <person name="Yamamoto K."/>
            <person name="Antonio B.A."/>
            <person name="Baba T."/>
            <person name="Sakata K."/>
            <person name="Nagamura Y."/>
            <person name="Aoki H."/>
            <person name="Arikawa K."/>
            <person name="Arita K."/>
            <person name="Bito T."/>
            <person name="Chiden Y."/>
            <person name="Fujitsuka N."/>
            <person name="Fukunaka R."/>
            <person name="Hamada M."/>
            <person name="Harada C."/>
            <person name="Hayashi A."/>
            <person name="Hijishita S."/>
            <person name="Honda M."/>
            <person name="Hosokawa S."/>
            <person name="Ichikawa Y."/>
            <person name="Idonuma A."/>
            <person name="Iijima M."/>
            <person name="Ikeda M."/>
            <person name="Ikeno M."/>
            <person name="Ito K."/>
            <person name="Ito S."/>
            <person name="Ito T."/>
            <person name="Ito Y."/>
            <person name="Ito Y."/>
            <person name="Iwabuchi A."/>
            <person name="Kamiya K."/>
            <person name="Karasawa W."/>
            <person name="Kurita K."/>
            <person name="Katagiri S."/>
            <person name="Kikuta A."/>
            <person name="Kobayashi H."/>
            <person name="Kobayashi N."/>
            <person name="Machita K."/>
            <person name="Maehara T."/>
            <person name="Masukawa M."/>
            <person name="Mizubayashi T."/>
            <person name="Mukai Y."/>
            <person name="Nagasaki H."/>
            <person name="Nagata Y."/>
            <person name="Naito S."/>
            <person name="Nakashima M."/>
            <person name="Nakama Y."/>
            <person name="Nakamichi Y."/>
            <person name="Nakamura M."/>
            <person name="Meguro A."/>
            <person name="Negishi M."/>
            <person name="Ohta I."/>
            <person name="Ohta T."/>
            <person name="Okamoto M."/>
            <person name="Ono N."/>
            <person name="Saji S."/>
            <person name="Sakaguchi M."/>
            <person name="Sakai K."/>
            <person name="Shibata M."/>
            <person name="Shimokawa T."/>
            <person name="Song J."/>
            <person name="Takazaki Y."/>
            <person name="Terasawa K."/>
            <person name="Tsugane M."/>
            <person name="Tsuji K."/>
            <person name="Ueda S."/>
            <person name="Waki K."/>
            <person name="Yamagata H."/>
            <person name="Yamamoto M."/>
            <person name="Yamamoto S."/>
            <person name="Yamane H."/>
            <person name="Yoshiki S."/>
            <person name="Yoshihara R."/>
            <person name="Yukawa K."/>
            <person name="Zhong H."/>
            <person name="Yano M."/>
            <person name="Yuan Q."/>
            <person name="Ouyang S."/>
            <person name="Liu J."/>
            <person name="Jones K.M."/>
            <person name="Gansberger K."/>
            <person name="Moffat K."/>
            <person name="Hill J."/>
            <person name="Bera J."/>
            <person name="Fadrosh D."/>
            <person name="Jin S."/>
            <person name="Johri S."/>
            <person name="Kim M."/>
            <person name="Overton L."/>
            <person name="Reardon M."/>
            <person name="Tsitrin T."/>
            <person name="Vuong H."/>
            <person name="Weaver B."/>
            <person name="Ciecko A."/>
            <person name="Tallon L."/>
            <person name="Jackson J."/>
            <person name="Pai G."/>
            <person name="Aken S.V."/>
            <person name="Utterback T."/>
            <person name="Reidmuller S."/>
            <person name="Feldblyum T."/>
            <person name="Hsiao J."/>
            <person name="Zismann V."/>
            <person name="Iobst S."/>
            <person name="de Vazeille A.R."/>
            <person name="Buell C.R."/>
            <person name="Ying K."/>
            <person name="Li Y."/>
            <person name="Lu T."/>
            <person name="Huang Y."/>
            <person name="Zhao Q."/>
            <person name="Feng Q."/>
            <person name="Zhang L."/>
            <person name="Zhu J."/>
            <person name="Weng Q."/>
            <person name="Mu J."/>
            <person name="Lu Y."/>
            <person name="Fan D."/>
            <person name="Liu Y."/>
            <person name="Guan J."/>
            <person name="Zhang Y."/>
            <person name="Yu S."/>
            <person name="Liu X."/>
            <person name="Zhang Y."/>
            <person name="Hong G."/>
            <person name="Han B."/>
            <person name="Choisne N."/>
            <person name="Demange N."/>
            <person name="Orjeda G."/>
            <person name="Samain S."/>
            <person name="Cattolico L."/>
            <person name="Pelletier E."/>
            <person name="Couloux A."/>
            <person name="Segurens B."/>
            <person name="Wincker P."/>
            <person name="D'Hont A."/>
            <person name="Scarpelli C."/>
            <person name="Weissenbach J."/>
            <person name="Salanoubat M."/>
            <person name="Quetier F."/>
            <person name="Yu Y."/>
            <person name="Kim H.R."/>
            <person name="Rambo T."/>
            <person name="Currie J."/>
            <person name="Collura K."/>
            <person name="Luo M."/>
            <person name="Yang T."/>
            <person name="Ammiraju J.S.S."/>
            <person name="Engler F."/>
            <person name="Soderlund C."/>
            <person name="Wing R.A."/>
            <person name="Palmer L.E."/>
            <person name="de la Bastide M."/>
            <person name="Spiegel L."/>
            <person name="Nascimento L."/>
            <person name="Zutavern T."/>
            <person name="O'Shaughnessy A."/>
            <person name="Dike S."/>
            <person name="Dedhia N."/>
            <person name="Preston R."/>
            <person name="Balija V."/>
            <person name="McCombie W.R."/>
            <person name="Chow T."/>
            <person name="Chen H."/>
            <person name="Chung M."/>
            <person name="Chen C."/>
            <person name="Shaw J."/>
            <person name="Wu H."/>
            <person name="Hsiao K."/>
            <person name="Chao Y."/>
            <person name="Chu M."/>
            <person name="Cheng C."/>
            <person name="Hour A."/>
            <person name="Lee P."/>
            <person name="Lin S."/>
            <person name="Lin Y."/>
            <person name="Liou J."/>
            <person name="Liu S."/>
            <person name="Hsing Y."/>
            <person name="Raghuvanshi S."/>
            <person name="Mohanty A."/>
            <person name="Bharti A.K."/>
            <person name="Gaur A."/>
            <person name="Gupta V."/>
            <person name="Kumar D."/>
            <person name="Ravi V."/>
            <person name="Vij S."/>
            <person name="Kapur A."/>
            <person name="Khurana P."/>
            <person name="Khurana P."/>
            <person name="Khurana J.P."/>
            <person name="Tyagi A.K."/>
            <person name="Gaikwad K."/>
            <person name="Singh A."/>
            <person name="Dalal V."/>
            <person name="Srivastava S."/>
            <person name="Dixit A."/>
            <person name="Pal A.K."/>
            <person name="Ghazi I.A."/>
            <person name="Yadav M."/>
            <person name="Pandit A."/>
            <person name="Bhargava A."/>
            <person name="Sureshbabu K."/>
            <person name="Batra K."/>
            <person name="Sharma T.R."/>
            <person name="Mohapatra T."/>
            <person name="Singh N.K."/>
            <person name="Messing J."/>
            <person name="Nelson A.B."/>
            <person name="Fuks G."/>
            <person name="Kavchok S."/>
            <person name="Keizer G."/>
            <person name="Linton E."/>
            <person name="Llaca V."/>
            <person name="Song R."/>
            <person name="Tanyolac B."/>
            <person name="Young S."/>
            <person name="Ho-Il K."/>
            <person name="Hahn J.H."/>
            <person name="Sangsakoo G."/>
            <person name="Vanavichit A."/>
            <person name="de Mattos Luiz.A.T."/>
            <person name="Zimmer P.D."/>
            <person name="Malone G."/>
            <person name="Dellagostin O."/>
            <person name="de Oliveira A.C."/>
            <person name="Bevan M."/>
            <person name="Bancroft I."/>
            <person name="Minx P."/>
            <person name="Cordum H."/>
            <person name="Wilson R."/>
            <person name="Cheng Z."/>
            <person name="Jin W."/>
            <person name="Jiang J."/>
            <person name="Leong S.A."/>
            <person name="Iwama H."/>
            <person name="Gojobori T."/>
            <person name="Itoh T."/>
            <person name="Niimura Y."/>
            <person name="Fujii Y."/>
            <person name="Habara T."/>
            <person name="Sakai H."/>
            <person name="Sato Y."/>
            <person name="Wilson G."/>
            <person name="Kumar K."/>
            <person name="McCouch S."/>
            <person name="Juretic N."/>
            <person name="Hoen D."/>
            <person name="Wright S."/>
            <person name="Bruskiewich R."/>
            <person name="Bureau T."/>
            <person name="Miyao A."/>
            <person name="Hirochika H."/>
            <person name="Nishikawa T."/>
            <person name="Kadowaki K."/>
            <person name="Sugiura M."/>
            <person name="Burr B."/>
            <person name="Sasaki T."/>
        </authorList>
    </citation>
    <scope>NUCLEOTIDE SEQUENCE [LARGE SCALE GENOMIC DNA]</scope>
    <source>
        <strain evidence="2">cv. Nipponbare</strain>
    </source>
</reference>
<keyword evidence="2" id="KW-1185">Reference proteome</keyword>
<name>A0A0P0VSL3_ORYSJ</name>
<organism evidence="1 2">
    <name type="scientific">Oryza sativa subsp. japonica</name>
    <name type="common">Rice</name>
    <dbReference type="NCBI Taxonomy" id="39947"/>
    <lineage>
        <taxon>Eukaryota</taxon>
        <taxon>Viridiplantae</taxon>
        <taxon>Streptophyta</taxon>
        <taxon>Embryophyta</taxon>
        <taxon>Tracheophyta</taxon>
        <taxon>Spermatophyta</taxon>
        <taxon>Magnoliopsida</taxon>
        <taxon>Liliopsida</taxon>
        <taxon>Poales</taxon>
        <taxon>Poaceae</taxon>
        <taxon>BOP clade</taxon>
        <taxon>Oryzoideae</taxon>
        <taxon>Oryzeae</taxon>
        <taxon>Oryzinae</taxon>
        <taxon>Oryza</taxon>
        <taxon>Oryza sativa</taxon>
    </lineage>
</organism>
<dbReference type="InParanoid" id="A0A0P0VSL3"/>
<reference evidence="1 2" key="2">
    <citation type="journal article" date="2013" name="Plant Cell Physiol.">
        <title>Rice Annotation Project Database (RAP-DB): an integrative and interactive database for rice genomics.</title>
        <authorList>
            <person name="Sakai H."/>
            <person name="Lee S.S."/>
            <person name="Tanaka T."/>
            <person name="Numa H."/>
            <person name="Kim J."/>
            <person name="Kawahara Y."/>
            <person name="Wakimoto H."/>
            <person name="Yang C.C."/>
            <person name="Iwamoto M."/>
            <person name="Abe T."/>
            <person name="Yamada Y."/>
            <person name="Muto A."/>
            <person name="Inokuchi H."/>
            <person name="Ikemura T."/>
            <person name="Matsumoto T."/>
            <person name="Sasaki T."/>
            <person name="Itoh T."/>
        </authorList>
    </citation>
    <scope>NUCLEOTIDE SEQUENCE [LARGE SCALE GENOMIC DNA]</scope>
    <source>
        <strain evidence="2">cv. Nipponbare</strain>
    </source>
</reference>
<accession>A0A0P0VSL3</accession>
<evidence type="ECO:0000313" key="1">
    <source>
        <dbReference type="EMBL" id="BAS82119.1"/>
    </source>
</evidence>
<dbReference type="Gramene" id="Os03t0129850-00">
    <property type="protein sequence ID" value="Os03t0129850-00"/>
    <property type="gene ID" value="Os03g0129850"/>
</dbReference>
<dbReference type="PaxDb" id="39947-A0A0P0VSL3"/>
<dbReference type="AlphaFoldDB" id="A0A0P0VSL3"/>
<gene>
    <name evidence="1" type="ordered locus">Os03g0129850</name>
    <name evidence="1" type="ORF">OSNPB_030129850</name>
</gene>
<protein>
    <submittedName>
        <fullName evidence="1">Os03g0129850 protein</fullName>
    </submittedName>
</protein>
<dbReference type="Proteomes" id="UP000059680">
    <property type="component" value="Chromosome 3"/>
</dbReference>